<organism evidence="7 8">
    <name type="scientific">Cherax quadricarinatus</name>
    <name type="common">Australian red claw crayfish</name>
    <dbReference type="NCBI Taxonomy" id="27406"/>
    <lineage>
        <taxon>Eukaryota</taxon>
        <taxon>Metazoa</taxon>
        <taxon>Ecdysozoa</taxon>
        <taxon>Arthropoda</taxon>
        <taxon>Crustacea</taxon>
        <taxon>Multicrustacea</taxon>
        <taxon>Malacostraca</taxon>
        <taxon>Eumalacostraca</taxon>
        <taxon>Eucarida</taxon>
        <taxon>Decapoda</taxon>
        <taxon>Pleocyemata</taxon>
        <taxon>Astacidea</taxon>
        <taxon>Parastacoidea</taxon>
        <taxon>Parastacidae</taxon>
        <taxon>Cherax</taxon>
    </lineage>
</organism>
<evidence type="ECO:0000313" key="7">
    <source>
        <dbReference type="EMBL" id="KAK8745229.1"/>
    </source>
</evidence>
<dbReference type="Gene3D" id="4.10.40.20">
    <property type="match status" value="1"/>
</dbReference>
<name>A0AAW0Y515_CHEQU</name>
<dbReference type="InterPro" id="IPR009030">
    <property type="entry name" value="Growth_fac_rcpt_cys_sf"/>
</dbReference>
<accession>A0AAW0Y515</accession>
<dbReference type="GO" id="GO:0005520">
    <property type="term" value="F:insulin-like growth factor binding"/>
    <property type="evidence" value="ECO:0007669"/>
    <property type="project" value="InterPro"/>
</dbReference>
<evidence type="ECO:0000313" key="8">
    <source>
        <dbReference type="Proteomes" id="UP001445076"/>
    </source>
</evidence>
<evidence type="ECO:0000256" key="2">
    <source>
        <dbReference type="ARBA" id="ARBA00022525"/>
    </source>
</evidence>
<dbReference type="GO" id="GO:0001558">
    <property type="term" value="P:regulation of cell growth"/>
    <property type="evidence" value="ECO:0007669"/>
    <property type="project" value="InterPro"/>
</dbReference>
<keyword evidence="8" id="KW-1185">Reference proteome</keyword>
<gene>
    <name evidence="7" type="ORF">OTU49_000521</name>
</gene>
<dbReference type="PANTHER" id="PTHR14186:SF20">
    <property type="entry name" value="CYSTEINE-RICH MOTOR NEURON 1 PROTEIN-LIKE"/>
    <property type="match status" value="1"/>
</dbReference>
<dbReference type="PANTHER" id="PTHR14186">
    <property type="entry name" value="INSULIN-LIKE GROWTH FACTOR BINDING PROTEIN-RELATED"/>
    <property type="match status" value="1"/>
</dbReference>
<keyword evidence="3 5" id="KW-0732">Signal</keyword>
<feature type="signal peptide" evidence="5">
    <location>
        <begin position="1"/>
        <end position="24"/>
    </location>
</feature>
<dbReference type="Proteomes" id="UP001445076">
    <property type="component" value="Unassembled WGS sequence"/>
</dbReference>
<protein>
    <recommendedName>
        <fullName evidence="6">IGFBP N-terminal domain-containing protein</fullName>
    </recommendedName>
</protein>
<proteinExistence type="predicted"/>
<sequence>MSWTVLVLPSALLLLLPLPDTVSGLSCRCVSELCEYPTRCQYGMEMDACHCCTVCKKGPREVCGGPFDIDGHCGYGLVCYKNVDKSDPLYDQMPGVCRWWYWGYIVYLAGPTLRMQ</sequence>
<dbReference type="SUPFAM" id="SSF57184">
    <property type="entry name" value="Growth factor receptor domain"/>
    <property type="match status" value="1"/>
</dbReference>
<dbReference type="InterPro" id="IPR000867">
    <property type="entry name" value="IGFBP-like"/>
</dbReference>
<feature type="domain" description="IGFBP N-terminal" evidence="6">
    <location>
        <begin position="23"/>
        <end position="100"/>
    </location>
</feature>
<keyword evidence="2" id="KW-0964">Secreted</keyword>
<dbReference type="AlphaFoldDB" id="A0AAW0Y515"/>
<evidence type="ECO:0000256" key="5">
    <source>
        <dbReference type="SAM" id="SignalP"/>
    </source>
</evidence>
<evidence type="ECO:0000256" key="4">
    <source>
        <dbReference type="ARBA" id="ARBA00023157"/>
    </source>
</evidence>
<dbReference type="GO" id="GO:0009966">
    <property type="term" value="P:regulation of signal transduction"/>
    <property type="evidence" value="ECO:0007669"/>
    <property type="project" value="TreeGrafter"/>
</dbReference>
<dbReference type="GO" id="GO:0005576">
    <property type="term" value="C:extracellular region"/>
    <property type="evidence" value="ECO:0007669"/>
    <property type="project" value="UniProtKB-SubCell"/>
</dbReference>
<evidence type="ECO:0000259" key="6">
    <source>
        <dbReference type="PROSITE" id="PS51323"/>
    </source>
</evidence>
<comment type="caution">
    <text evidence="7">The sequence shown here is derived from an EMBL/GenBank/DDBJ whole genome shotgun (WGS) entry which is preliminary data.</text>
</comment>
<keyword evidence="4" id="KW-1015">Disulfide bond</keyword>
<comment type="subcellular location">
    <subcellularLocation>
        <location evidence="1">Secreted</location>
    </subcellularLocation>
</comment>
<dbReference type="InterPro" id="IPR011390">
    <property type="entry name" value="IGFBP_rP_mac25"/>
</dbReference>
<reference evidence="7 8" key="1">
    <citation type="journal article" date="2024" name="BMC Genomics">
        <title>Genome assembly of redclaw crayfish (Cherax quadricarinatus) provides insights into its immune adaptation and hypoxia tolerance.</title>
        <authorList>
            <person name="Liu Z."/>
            <person name="Zheng J."/>
            <person name="Li H."/>
            <person name="Fang K."/>
            <person name="Wang S."/>
            <person name="He J."/>
            <person name="Zhou D."/>
            <person name="Weng S."/>
            <person name="Chi M."/>
            <person name="Gu Z."/>
            <person name="He J."/>
            <person name="Li F."/>
            <person name="Wang M."/>
        </authorList>
    </citation>
    <scope>NUCLEOTIDE SEQUENCE [LARGE SCALE GENOMIC DNA]</scope>
    <source>
        <strain evidence="7">ZL_2023a</strain>
    </source>
</reference>
<dbReference type="PROSITE" id="PS51323">
    <property type="entry name" value="IGFBP_N_2"/>
    <property type="match status" value="1"/>
</dbReference>
<evidence type="ECO:0000256" key="1">
    <source>
        <dbReference type="ARBA" id="ARBA00004613"/>
    </source>
</evidence>
<feature type="chain" id="PRO_5043799674" description="IGFBP N-terminal domain-containing protein" evidence="5">
    <location>
        <begin position="25"/>
        <end position="116"/>
    </location>
</feature>
<dbReference type="EMBL" id="JARKIK010000020">
    <property type="protein sequence ID" value="KAK8745229.1"/>
    <property type="molecule type" value="Genomic_DNA"/>
</dbReference>
<evidence type="ECO:0000256" key="3">
    <source>
        <dbReference type="ARBA" id="ARBA00022729"/>
    </source>
</evidence>